<dbReference type="PROSITE" id="PS50949">
    <property type="entry name" value="HTH_GNTR"/>
    <property type="match status" value="1"/>
</dbReference>
<evidence type="ECO:0000313" key="6">
    <source>
        <dbReference type="Proteomes" id="UP000198761"/>
    </source>
</evidence>
<dbReference type="Pfam" id="PF00392">
    <property type="entry name" value="GntR"/>
    <property type="match status" value="1"/>
</dbReference>
<evidence type="ECO:0000313" key="5">
    <source>
        <dbReference type="EMBL" id="SEO22403.1"/>
    </source>
</evidence>
<dbReference type="InterPro" id="IPR036390">
    <property type="entry name" value="WH_DNA-bd_sf"/>
</dbReference>
<sequence>MSPLPKIAKGNLSEQVYGTIRASLMDGRYEPGERLTIASLAEQLGVSITPVREAIFRLVTERALEMRAATSIHVRRLTAPELREIQLIRHHLEGEAAAQAARKIAPAGLAALERLQAAFTEAAAHDPLEASRVNREFHFRLAAAAEMPLLYATIEAMWAQMGPLIHLYHLNTPTRVLASGDHGHYPLLRALAARDAEAARRAIQDDIGVGVVMVDWLEAKGVAEATP</sequence>
<protein>
    <submittedName>
        <fullName evidence="5">DNA-binding transcriptional regulator, GntR family</fullName>
    </submittedName>
</protein>
<evidence type="ECO:0000256" key="1">
    <source>
        <dbReference type="ARBA" id="ARBA00023015"/>
    </source>
</evidence>
<keyword evidence="3" id="KW-0804">Transcription</keyword>
<proteinExistence type="predicted"/>
<dbReference type="OrthoDB" id="9815654at2"/>
<evidence type="ECO:0000259" key="4">
    <source>
        <dbReference type="PROSITE" id="PS50949"/>
    </source>
</evidence>
<dbReference type="RefSeq" id="WP_091303531.1">
    <property type="nucleotide sequence ID" value="NZ_FOCE01000015.1"/>
</dbReference>
<keyword evidence="1" id="KW-0805">Transcription regulation</keyword>
<dbReference type="EMBL" id="FOCE01000015">
    <property type="protein sequence ID" value="SEO22403.1"/>
    <property type="molecule type" value="Genomic_DNA"/>
</dbReference>
<dbReference type="InterPro" id="IPR008920">
    <property type="entry name" value="TF_FadR/GntR_C"/>
</dbReference>
<dbReference type="PANTHER" id="PTHR43537:SF39">
    <property type="entry name" value="HTH-TYPE TRANSCRIPTIONAL REGULATOR MCBR"/>
    <property type="match status" value="1"/>
</dbReference>
<dbReference type="SUPFAM" id="SSF48008">
    <property type="entry name" value="GntR ligand-binding domain-like"/>
    <property type="match status" value="1"/>
</dbReference>
<dbReference type="SMART" id="SM00895">
    <property type="entry name" value="FCD"/>
    <property type="match status" value="1"/>
</dbReference>
<dbReference type="InterPro" id="IPR036388">
    <property type="entry name" value="WH-like_DNA-bd_sf"/>
</dbReference>
<evidence type="ECO:0000256" key="2">
    <source>
        <dbReference type="ARBA" id="ARBA00023125"/>
    </source>
</evidence>
<dbReference type="PANTHER" id="PTHR43537">
    <property type="entry name" value="TRANSCRIPTIONAL REGULATOR, GNTR FAMILY"/>
    <property type="match status" value="1"/>
</dbReference>
<gene>
    <name evidence="5" type="ORF">SAMN04488103_11540</name>
</gene>
<dbReference type="InterPro" id="IPR011711">
    <property type="entry name" value="GntR_C"/>
</dbReference>
<dbReference type="GO" id="GO:0003700">
    <property type="term" value="F:DNA-binding transcription factor activity"/>
    <property type="evidence" value="ECO:0007669"/>
    <property type="project" value="InterPro"/>
</dbReference>
<dbReference type="STRING" id="933059.SAMN04488103_11540"/>
<name>A0A1H8MYR9_9RHOB</name>
<dbReference type="Pfam" id="PF07729">
    <property type="entry name" value="FCD"/>
    <property type="match status" value="1"/>
</dbReference>
<accession>A0A1H8MYR9</accession>
<dbReference type="AlphaFoldDB" id="A0A1H8MYR9"/>
<dbReference type="SMART" id="SM00345">
    <property type="entry name" value="HTH_GNTR"/>
    <property type="match status" value="1"/>
</dbReference>
<dbReference type="Gene3D" id="1.20.120.530">
    <property type="entry name" value="GntR ligand-binding domain-like"/>
    <property type="match status" value="1"/>
</dbReference>
<reference evidence="5 6" key="1">
    <citation type="submission" date="2016-10" db="EMBL/GenBank/DDBJ databases">
        <authorList>
            <person name="de Groot N.N."/>
        </authorList>
    </citation>
    <scope>NUCLEOTIDE SEQUENCE [LARGE SCALE GENOMIC DNA]</scope>
    <source>
        <strain evidence="5 6">DSM 3857</strain>
    </source>
</reference>
<dbReference type="InterPro" id="IPR000524">
    <property type="entry name" value="Tscrpt_reg_HTH_GntR"/>
</dbReference>
<keyword evidence="2 5" id="KW-0238">DNA-binding</keyword>
<organism evidence="5 6">
    <name type="scientific">Gemmobacter aquatilis</name>
    <dbReference type="NCBI Taxonomy" id="933059"/>
    <lineage>
        <taxon>Bacteria</taxon>
        <taxon>Pseudomonadati</taxon>
        <taxon>Pseudomonadota</taxon>
        <taxon>Alphaproteobacteria</taxon>
        <taxon>Rhodobacterales</taxon>
        <taxon>Paracoccaceae</taxon>
        <taxon>Gemmobacter</taxon>
    </lineage>
</organism>
<dbReference type="Gene3D" id="1.10.10.10">
    <property type="entry name" value="Winged helix-like DNA-binding domain superfamily/Winged helix DNA-binding domain"/>
    <property type="match status" value="1"/>
</dbReference>
<dbReference type="GO" id="GO:0003677">
    <property type="term" value="F:DNA binding"/>
    <property type="evidence" value="ECO:0007669"/>
    <property type="project" value="UniProtKB-KW"/>
</dbReference>
<dbReference type="CDD" id="cd07377">
    <property type="entry name" value="WHTH_GntR"/>
    <property type="match status" value="1"/>
</dbReference>
<keyword evidence="6" id="KW-1185">Reference proteome</keyword>
<dbReference type="Proteomes" id="UP000198761">
    <property type="component" value="Unassembled WGS sequence"/>
</dbReference>
<feature type="domain" description="HTH gntR-type" evidence="4">
    <location>
        <begin position="10"/>
        <end position="77"/>
    </location>
</feature>
<evidence type="ECO:0000256" key="3">
    <source>
        <dbReference type="ARBA" id="ARBA00023163"/>
    </source>
</evidence>
<dbReference type="SUPFAM" id="SSF46785">
    <property type="entry name" value="Winged helix' DNA-binding domain"/>
    <property type="match status" value="1"/>
</dbReference>